<dbReference type="Pfam" id="PF11566">
    <property type="entry name" value="PI31_Prot_N"/>
    <property type="match status" value="1"/>
</dbReference>
<evidence type="ECO:0000256" key="2">
    <source>
        <dbReference type="ARBA" id="ARBA00022942"/>
    </source>
</evidence>
<dbReference type="GO" id="GO:0004866">
    <property type="term" value="F:endopeptidase inhibitor activity"/>
    <property type="evidence" value="ECO:0007669"/>
    <property type="project" value="InterPro"/>
</dbReference>
<evidence type="ECO:0000313" key="5">
    <source>
        <dbReference type="EMBL" id="KAK9690147.1"/>
    </source>
</evidence>
<name>A0AAW1IJ93_SAPOF</name>
<feature type="compositionally biased region" description="Basic and acidic residues" evidence="3">
    <location>
        <begin position="167"/>
        <end position="185"/>
    </location>
</feature>
<proteinExistence type="inferred from homology"/>
<dbReference type="GO" id="GO:0043161">
    <property type="term" value="P:proteasome-mediated ubiquitin-dependent protein catabolic process"/>
    <property type="evidence" value="ECO:0007669"/>
    <property type="project" value="InterPro"/>
</dbReference>
<keyword evidence="2" id="KW-0647">Proteasome</keyword>
<dbReference type="EMBL" id="JBDFQZ010000009">
    <property type="protein sequence ID" value="KAK9690147.1"/>
    <property type="molecule type" value="Genomic_DNA"/>
</dbReference>
<protein>
    <recommendedName>
        <fullName evidence="4">PI31 proteasome regulator N-terminal domain-containing protein</fullName>
    </recommendedName>
</protein>
<dbReference type="InterPro" id="IPR021625">
    <property type="entry name" value="PI31_Prot_N"/>
</dbReference>
<dbReference type="PANTHER" id="PTHR13266:SF1">
    <property type="entry name" value="PROTEASOME INHIBITOR PI31 SUBUNIT"/>
    <property type="match status" value="1"/>
</dbReference>
<dbReference type="PANTHER" id="PTHR13266">
    <property type="entry name" value="PROTEASOME INHIBITOR"/>
    <property type="match status" value="1"/>
</dbReference>
<dbReference type="GO" id="GO:0070628">
    <property type="term" value="F:proteasome binding"/>
    <property type="evidence" value="ECO:0007669"/>
    <property type="project" value="InterPro"/>
</dbReference>
<evidence type="ECO:0000259" key="4">
    <source>
        <dbReference type="Pfam" id="PF11566"/>
    </source>
</evidence>
<gene>
    <name evidence="5" type="ORF">RND81_09G107800</name>
</gene>
<keyword evidence="6" id="KW-1185">Reference proteome</keyword>
<dbReference type="GO" id="GO:0000502">
    <property type="term" value="C:proteasome complex"/>
    <property type="evidence" value="ECO:0007669"/>
    <property type="project" value="UniProtKB-KW"/>
</dbReference>
<comment type="similarity">
    <text evidence="1">Belongs to the proteasome inhibitor PI31 family.</text>
</comment>
<feature type="compositionally biased region" description="Low complexity" evidence="3">
    <location>
        <begin position="154"/>
        <end position="164"/>
    </location>
</feature>
<comment type="caution">
    <text evidence="5">The sequence shown here is derived from an EMBL/GenBank/DDBJ whole genome shotgun (WGS) entry which is preliminary data.</text>
</comment>
<dbReference type="EMBL" id="JBDFQZ010000009">
    <property type="protein sequence ID" value="KAK9690148.1"/>
    <property type="molecule type" value="Genomic_DNA"/>
</dbReference>
<feature type="region of interest" description="Disordered" evidence="3">
    <location>
        <begin position="151"/>
        <end position="187"/>
    </location>
</feature>
<sequence>MVTEKSVMTVIRASRPSFRNNHDKVAFVVHASFLATGFVLTATGAPAFADNSLSSSTSDEVGIEGWNEVEDEYAFVYANPEKGNKKVLVKCSVLGDKLMLDALSDGASELVHLEINVDEFVAETGASDYNAQYKNLGKLVRSLESEVLSKLDGSSAGSHMSSTSRPRASEEPNRYIDGSGSHHDSPTGYVLPPVYPVGGSDLFPSGGAGRYPSRGDFGGGSMLVGPEDPRWFGGGAFPGIPGGPGGLGGPPPGARYDPPYGPPGLPGNFGRYPRGPTPWDGTHPDLEPIGGRRMEARIHPDLEQPGSGGFDYI</sequence>
<feature type="region of interest" description="Disordered" evidence="3">
    <location>
        <begin position="268"/>
        <end position="289"/>
    </location>
</feature>
<evidence type="ECO:0000256" key="1">
    <source>
        <dbReference type="ARBA" id="ARBA00006405"/>
    </source>
</evidence>
<evidence type="ECO:0000256" key="3">
    <source>
        <dbReference type="SAM" id="MobiDB-lite"/>
    </source>
</evidence>
<reference evidence="5 6" key="1">
    <citation type="submission" date="2024-03" db="EMBL/GenBank/DDBJ databases">
        <title>WGS assembly of Saponaria officinalis var. Norfolk2.</title>
        <authorList>
            <person name="Jenkins J."/>
            <person name="Shu S."/>
            <person name="Grimwood J."/>
            <person name="Barry K."/>
            <person name="Goodstein D."/>
            <person name="Schmutz J."/>
            <person name="Leebens-Mack J."/>
            <person name="Osbourn A."/>
        </authorList>
    </citation>
    <scope>NUCLEOTIDE SEQUENCE [LARGE SCALE GENOMIC DNA]</scope>
    <source>
        <strain evidence="6">cv. Norfolk2</strain>
        <strain evidence="5">JIC</strain>
        <tissue evidence="5">Leaf</tissue>
    </source>
</reference>
<evidence type="ECO:0000313" key="6">
    <source>
        <dbReference type="Proteomes" id="UP001443914"/>
    </source>
</evidence>
<feature type="domain" description="PI31 proteasome regulator N-terminal" evidence="4">
    <location>
        <begin position="15"/>
        <end position="152"/>
    </location>
</feature>
<organism evidence="5 6">
    <name type="scientific">Saponaria officinalis</name>
    <name type="common">Common soapwort</name>
    <name type="synonym">Lychnis saponaria</name>
    <dbReference type="NCBI Taxonomy" id="3572"/>
    <lineage>
        <taxon>Eukaryota</taxon>
        <taxon>Viridiplantae</taxon>
        <taxon>Streptophyta</taxon>
        <taxon>Embryophyta</taxon>
        <taxon>Tracheophyta</taxon>
        <taxon>Spermatophyta</taxon>
        <taxon>Magnoliopsida</taxon>
        <taxon>eudicotyledons</taxon>
        <taxon>Gunneridae</taxon>
        <taxon>Pentapetalae</taxon>
        <taxon>Caryophyllales</taxon>
        <taxon>Caryophyllaceae</taxon>
        <taxon>Caryophylleae</taxon>
        <taxon>Saponaria</taxon>
    </lineage>
</organism>
<dbReference type="Proteomes" id="UP001443914">
    <property type="component" value="Unassembled WGS sequence"/>
</dbReference>
<dbReference type="InterPro" id="IPR045128">
    <property type="entry name" value="PI31-like"/>
</dbReference>
<dbReference type="AlphaFoldDB" id="A0AAW1IJ93"/>
<accession>A0AAW1IJ93</accession>
<dbReference type="Gene3D" id="3.40.1000.30">
    <property type="match status" value="1"/>
</dbReference>